<evidence type="ECO:0000256" key="3">
    <source>
        <dbReference type="ARBA" id="ARBA00022490"/>
    </source>
</evidence>
<comment type="function">
    <text evidence="9">Catalyzes the attachment of L-aspartate to tRNA(Asp) in a two-step reaction: L-aspartate is first activated by ATP to form Asp-AMP and then transferred to the acceptor end of tRNA(Asp).</text>
</comment>
<name>A0A1F7UR49_9BACT</name>
<dbReference type="PANTHER" id="PTHR43450:SF1">
    <property type="entry name" value="ASPARTATE--TRNA LIGASE, CYTOPLASMIC"/>
    <property type="match status" value="1"/>
</dbReference>
<dbReference type="GO" id="GO:0004815">
    <property type="term" value="F:aspartate-tRNA ligase activity"/>
    <property type="evidence" value="ECO:0007669"/>
    <property type="project" value="UniProtKB-UniRule"/>
</dbReference>
<dbReference type="SUPFAM" id="SSF50249">
    <property type="entry name" value="Nucleic acid-binding proteins"/>
    <property type="match status" value="1"/>
</dbReference>
<dbReference type="InterPro" id="IPR012340">
    <property type="entry name" value="NA-bd_OB-fold"/>
</dbReference>
<organism evidence="11 12">
    <name type="scientific">Candidatus Uhrbacteria bacterium RIFCSPLOWO2_01_FULL_47_24</name>
    <dbReference type="NCBI Taxonomy" id="1802401"/>
    <lineage>
        <taxon>Bacteria</taxon>
        <taxon>Candidatus Uhriibacteriota</taxon>
    </lineage>
</organism>
<dbReference type="STRING" id="1802401.A3B21_02440"/>
<dbReference type="CDD" id="cd00776">
    <property type="entry name" value="AsxRS_core"/>
    <property type="match status" value="1"/>
</dbReference>
<keyword evidence="8 9" id="KW-0030">Aminoacyl-tRNA synthetase</keyword>
<dbReference type="PROSITE" id="PS50862">
    <property type="entry name" value="AA_TRNA_LIGASE_II"/>
    <property type="match status" value="1"/>
</dbReference>
<reference evidence="11 12" key="1">
    <citation type="journal article" date="2016" name="Nat. Commun.">
        <title>Thousands of microbial genomes shed light on interconnected biogeochemical processes in an aquifer system.</title>
        <authorList>
            <person name="Anantharaman K."/>
            <person name="Brown C.T."/>
            <person name="Hug L.A."/>
            <person name="Sharon I."/>
            <person name="Castelle C.J."/>
            <person name="Probst A.J."/>
            <person name="Thomas B.C."/>
            <person name="Singh A."/>
            <person name="Wilkins M.J."/>
            <person name="Karaoz U."/>
            <person name="Brodie E.L."/>
            <person name="Williams K.H."/>
            <person name="Hubbard S.S."/>
            <person name="Banfield J.F."/>
        </authorList>
    </citation>
    <scope>NUCLEOTIDE SEQUENCE [LARGE SCALE GENOMIC DNA]</scope>
</reference>
<feature type="binding site" evidence="9">
    <location>
        <position position="357"/>
    </location>
    <ligand>
        <name>ATP</name>
        <dbReference type="ChEBI" id="CHEBI:30616"/>
    </ligand>
</feature>
<dbReference type="InterPro" id="IPR006195">
    <property type="entry name" value="aa-tRNA-synth_II"/>
</dbReference>
<dbReference type="Pfam" id="PF00152">
    <property type="entry name" value="tRNA-synt_2"/>
    <property type="match status" value="1"/>
</dbReference>
<keyword evidence="6 9" id="KW-0067">ATP-binding</keyword>
<dbReference type="PRINTS" id="PR01042">
    <property type="entry name" value="TRNASYNTHASP"/>
</dbReference>
<evidence type="ECO:0000313" key="11">
    <source>
        <dbReference type="EMBL" id="OGL80204.1"/>
    </source>
</evidence>
<dbReference type="PANTHER" id="PTHR43450">
    <property type="entry name" value="ASPARTYL-TRNA SYNTHETASE"/>
    <property type="match status" value="1"/>
</dbReference>
<dbReference type="GO" id="GO:0017101">
    <property type="term" value="C:aminoacyl-tRNA synthetase multienzyme complex"/>
    <property type="evidence" value="ECO:0007669"/>
    <property type="project" value="TreeGrafter"/>
</dbReference>
<dbReference type="Pfam" id="PF01336">
    <property type="entry name" value="tRNA_anti-codon"/>
    <property type="match status" value="1"/>
</dbReference>
<dbReference type="HAMAP" id="MF_02075">
    <property type="entry name" value="Asp_tRNA_synth_type2"/>
    <property type="match status" value="1"/>
</dbReference>
<feature type="binding site" evidence="9">
    <location>
        <position position="360"/>
    </location>
    <ligand>
        <name>L-aspartate</name>
        <dbReference type="ChEBI" id="CHEBI:29991"/>
    </ligand>
</feature>
<feature type="binding site" evidence="9">
    <location>
        <position position="163"/>
    </location>
    <ligand>
        <name>L-aspartate</name>
        <dbReference type="ChEBI" id="CHEBI:29991"/>
    </ligand>
</feature>
<evidence type="ECO:0000256" key="8">
    <source>
        <dbReference type="ARBA" id="ARBA00023146"/>
    </source>
</evidence>
<dbReference type="InterPro" id="IPR004523">
    <property type="entry name" value="Asp-tRNA_synthase_2"/>
</dbReference>
<feature type="region of interest" description="Aspartate" evidence="9">
    <location>
        <begin position="185"/>
        <end position="188"/>
    </location>
</feature>
<proteinExistence type="inferred from homology"/>
<evidence type="ECO:0000256" key="4">
    <source>
        <dbReference type="ARBA" id="ARBA00022598"/>
    </source>
</evidence>
<feature type="binding site" evidence="9">
    <location>
        <position position="207"/>
    </location>
    <ligand>
        <name>L-aspartate</name>
        <dbReference type="ChEBI" id="CHEBI:29991"/>
    </ligand>
</feature>
<dbReference type="GO" id="GO:0006422">
    <property type="term" value="P:aspartyl-tRNA aminoacylation"/>
    <property type="evidence" value="ECO:0007669"/>
    <property type="project" value="UniProtKB-UniRule"/>
</dbReference>
<dbReference type="SUPFAM" id="SSF55681">
    <property type="entry name" value="Class II aaRS and biotin synthetases"/>
    <property type="match status" value="1"/>
</dbReference>
<dbReference type="GO" id="GO:0005524">
    <property type="term" value="F:ATP binding"/>
    <property type="evidence" value="ECO:0007669"/>
    <property type="project" value="UniProtKB-UniRule"/>
</dbReference>
<evidence type="ECO:0000256" key="1">
    <source>
        <dbReference type="ARBA" id="ARBA00004496"/>
    </source>
</evidence>
<dbReference type="AlphaFoldDB" id="A0A1F7UR49"/>
<keyword evidence="7 9" id="KW-0648">Protein biosynthesis</keyword>
<dbReference type="FunFam" id="3.30.930.10:FF:000038">
    <property type="entry name" value="Aspartate--tRNA ligase"/>
    <property type="match status" value="1"/>
</dbReference>
<comment type="similarity">
    <text evidence="2 9">Belongs to the class-II aminoacyl-tRNA synthetase family. Type 2 subfamily.</text>
</comment>
<evidence type="ECO:0000313" key="12">
    <source>
        <dbReference type="Proteomes" id="UP000176897"/>
    </source>
</evidence>
<dbReference type="Proteomes" id="UP000176897">
    <property type="component" value="Unassembled WGS sequence"/>
</dbReference>
<feature type="binding site" evidence="9">
    <location>
        <position position="364"/>
    </location>
    <ligand>
        <name>L-aspartate</name>
        <dbReference type="ChEBI" id="CHEBI:29991"/>
    </ligand>
</feature>
<evidence type="ECO:0000256" key="5">
    <source>
        <dbReference type="ARBA" id="ARBA00022741"/>
    </source>
</evidence>
<dbReference type="NCBIfam" id="NF003483">
    <property type="entry name" value="PRK05159.1"/>
    <property type="match status" value="1"/>
</dbReference>
<keyword evidence="3 9" id="KW-0963">Cytoplasm</keyword>
<comment type="caution">
    <text evidence="9">Lacks conserved residue(s) required for the propagation of feature annotation.</text>
</comment>
<feature type="domain" description="Aminoacyl-transfer RNA synthetases class-II family profile" evidence="10">
    <location>
        <begin position="130"/>
        <end position="434"/>
    </location>
</feature>
<evidence type="ECO:0000256" key="6">
    <source>
        <dbReference type="ARBA" id="ARBA00022840"/>
    </source>
</evidence>
<dbReference type="InterPro" id="IPR004365">
    <property type="entry name" value="NA-bd_OB_tRNA"/>
</dbReference>
<evidence type="ECO:0000256" key="7">
    <source>
        <dbReference type="ARBA" id="ARBA00022917"/>
    </source>
</evidence>
<keyword evidence="5 9" id="KW-0547">Nucleotide-binding</keyword>
<comment type="subcellular location">
    <subcellularLocation>
        <location evidence="1 9">Cytoplasm</location>
    </subcellularLocation>
</comment>
<dbReference type="EMBL" id="MGEJ01000014">
    <property type="protein sequence ID" value="OGL80204.1"/>
    <property type="molecule type" value="Genomic_DNA"/>
</dbReference>
<gene>
    <name evidence="9" type="primary">aspS</name>
    <name evidence="11" type="ORF">A3B21_02440</name>
</gene>
<keyword evidence="4 9" id="KW-0436">Ligase</keyword>
<dbReference type="InterPro" id="IPR004364">
    <property type="entry name" value="Aa-tRNA-synt_II"/>
</dbReference>
<evidence type="ECO:0000259" key="10">
    <source>
        <dbReference type="PROSITE" id="PS50862"/>
    </source>
</evidence>
<comment type="catalytic activity">
    <reaction evidence="9">
        <text>tRNA(Asp) + L-aspartate + ATP = L-aspartyl-tRNA(Asp) + AMP + diphosphate</text>
        <dbReference type="Rhea" id="RHEA:19649"/>
        <dbReference type="Rhea" id="RHEA-COMP:9660"/>
        <dbReference type="Rhea" id="RHEA-COMP:9678"/>
        <dbReference type="ChEBI" id="CHEBI:29991"/>
        <dbReference type="ChEBI" id="CHEBI:30616"/>
        <dbReference type="ChEBI" id="CHEBI:33019"/>
        <dbReference type="ChEBI" id="CHEBI:78442"/>
        <dbReference type="ChEBI" id="CHEBI:78516"/>
        <dbReference type="ChEBI" id="CHEBI:456215"/>
        <dbReference type="EC" id="6.1.1.12"/>
    </reaction>
</comment>
<evidence type="ECO:0000256" key="2">
    <source>
        <dbReference type="ARBA" id="ARBA00005312"/>
    </source>
</evidence>
<comment type="caution">
    <text evidence="11">The sequence shown here is derived from an EMBL/GenBank/DDBJ whole genome shotgun (WGS) entry which is preliminary data.</text>
</comment>
<evidence type="ECO:0000256" key="9">
    <source>
        <dbReference type="HAMAP-Rule" id="MF_02075"/>
    </source>
</evidence>
<dbReference type="InterPro" id="IPR045864">
    <property type="entry name" value="aa-tRNA-synth_II/BPL/LPL"/>
</dbReference>
<feature type="binding site" evidence="9">
    <location>
        <begin position="405"/>
        <end position="408"/>
    </location>
    <ligand>
        <name>ATP</name>
        <dbReference type="ChEBI" id="CHEBI:30616"/>
    </ligand>
</feature>
<protein>
    <recommendedName>
        <fullName evidence="9">Aspartate--tRNA ligase</fullName>
        <ecNumber evidence="9">6.1.1.12</ecNumber>
    </recommendedName>
    <alternativeName>
        <fullName evidence="9">Aspartyl-tRNA synthetase</fullName>
        <shortName evidence="9">AspRS</shortName>
    </alternativeName>
</protein>
<dbReference type="InterPro" id="IPR002312">
    <property type="entry name" value="Asp/Asn-tRNA-synth_IIb"/>
</dbReference>
<dbReference type="Gene3D" id="3.30.930.10">
    <property type="entry name" value="Bira Bifunctional Protein, Domain 2"/>
    <property type="match status" value="1"/>
</dbReference>
<sequence>MERSLIKELGSKNGETVRICGWLETLRDQKKVQFVIVRDHTGRVQVVREKKQDSLSALISTLTAESAVEVTGTVVANEKVKLGGIEIVLDDLKVSNAAPPMLPITEESGLDLRLDWRFLDLRRPANHLIFQVQTAAEHAMREYWIKEGFIEIHSPKFMGSASESGAELFRVEYFGGHAYLAQSPQFYKQMAMAAGFDRVFEIGPVFRANPSFTSRHDTEFTSVDVEISWVESHDDVMKFEERWLQYVLQSLRDKLGEVITKHFGVEVTIPTVPFPRISMTEAYAILAQRGHVLSAETKGDLDPEGERQLCAHIKEQTGHDFVFVTDYPISVRPFYHMRHADNPAITKSFDLLWKGLEVTTGAQREHRYDILTQQAKEKGLTPEPIKHYLDCFRHGCPPHGGFGFGLTRMLMVLIGAKNVREVTYLYRGPNRLAP</sequence>
<dbReference type="GO" id="GO:0003723">
    <property type="term" value="F:RNA binding"/>
    <property type="evidence" value="ECO:0007669"/>
    <property type="project" value="TreeGrafter"/>
</dbReference>
<dbReference type="EC" id="6.1.1.12" evidence="9"/>
<dbReference type="NCBIfam" id="TIGR00458">
    <property type="entry name" value="aspS_nondisc"/>
    <property type="match status" value="1"/>
</dbReference>
<accession>A0A1F7UR49</accession>
<comment type="subunit">
    <text evidence="9">Homodimer.</text>
</comment>
<dbReference type="Gene3D" id="2.40.50.140">
    <property type="entry name" value="Nucleic acid-binding proteins"/>
    <property type="match status" value="1"/>
</dbReference>
<dbReference type="GO" id="GO:0005829">
    <property type="term" value="C:cytosol"/>
    <property type="evidence" value="ECO:0007669"/>
    <property type="project" value="TreeGrafter"/>
</dbReference>